<dbReference type="NCBIfam" id="TIGR01563">
    <property type="entry name" value="gp16_SPP1"/>
    <property type="match status" value="1"/>
</dbReference>
<dbReference type="Gene3D" id="2.40.10.270">
    <property type="entry name" value="Bacteriophage SPP1 head-tail adaptor protein"/>
    <property type="match status" value="1"/>
</dbReference>
<gene>
    <name evidence="1" type="ORF">LCGC14_1238720</name>
</gene>
<accession>A0A0F9NNN0</accession>
<feature type="non-terminal residue" evidence="1">
    <location>
        <position position="214"/>
    </location>
</feature>
<evidence type="ECO:0000313" key="1">
    <source>
        <dbReference type="EMBL" id="KKM90425.1"/>
    </source>
</evidence>
<reference evidence="1" key="1">
    <citation type="journal article" date="2015" name="Nature">
        <title>Complex archaea that bridge the gap between prokaryotes and eukaryotes.</title>
        <authorList>
            <person name="Spang A."/>
            <person name="Saw J.H."/>
            <person name="Jorgensen S.L."/>
            <person name="Zaremba-Niedzwiedzka K."/>
            <person name="Martijn J."/>
            <person name="Lind A.E."/>
            <person name="van Eijk R."/>
            <person name="Schleper C."/>
            <person name="Guy L."/>
            <person name="Ettema T.J."/>
        </authorList>
    </citation>
    <scope>NUCLEOTIDE SEQUENCE</scope>
</reference>
<sequence length="214" mass="24353">MKAGDLRHRVTIQKRALVANSMNELVPTFSDLETVWAAVEPLSGREFFQAKQANSEVAGKVRIRYMDGILPTMRVKFGNRNLLIDSIIAPKENRRELILMYTEDLPSPMTPGVETFVFRVHFMAPVASNDDGAASKFNFLGTNLNEVKSDMRQCAKDLLAFWVQDHDFDELNIDKTTTPTFFEDVTEDRLTGCYIDVIFRQPFTYNKCAIPSTD</sequence>
<comment type="caution">
    <text evidence="1">The sequence shown here is derived from an EMBL/GenBank/DDBJ whole genome shotgun (WGS) entry which is preliminary data.</text>
</comment>
<dbReference type="Pfam" id="PF05521">
    <property type="entry name" value="Phage_HCP"/>
    <property type="match status" value="1"/>
</dbReference>
<proteinExistence type="predicted"/>
<dbReference type="EMBL" id="LAZR01006673">
    <property type="protein sequence ID" value="KKM90425.1"/>
    <property type="molecule type" value="Genomic_DNA"/>
</dbReference>
<name>A0A0F9NNN0_9ZZZZ</name>
<protein>
    <submittedName>
        <fullName evidence="1">Uncharacterized protein</fullName>
    </submittedName>
</protein>
<dbReference type="InterPro" id="IPR008767">
    <property type="entry name" value="Phage_SPP1_head-tail_adaptor"/>
</dbReference>
<dbReference type="AlphaFoldDB" id="A0A0F9NNN0"/>
<dbReference type="InterPro" id="IPR038666">
    <property type="entry name" value="SSP1_head-tail_sf"/>
</dbReference>
<organism evidence="1">
    <name type="scientific">marine sediment metagenome</name>
    <dbReference type="NCBI Taxonomy" id="412755"/>
    <lineage>
        <taxon>unclassified sequences</taxon>
        <taxon>metagenomes</taxon>
        <taxon>ecological metagenomes</taxon>
    </lineage>
</organism>